<gene>
    <name evidence="3" type="ORF">IscW_ISCW020615</name>
</gene>
<feature type="non-terminal residue" evidence="3">
    <location>
        <position position="1"/>
    </location>
</feature>
<reference evidence="4" key="2">
    <citation type="submission" date="2020-05" db="UniProtKB">
        <authorList>
            <consortium name="EnsemblMetazoa"/>
        </authorList>
    </citation>
    <scope>IDENTIFICATION</scope>
    <source>
        <strain evidence="4">wikel</strain>
    </source>
</reference>
<dbReference type="EMBL" id="DS830654">
    <property type="protein sequence ID" value="EEC12257.1"/>
    <property type="molecule type" value="Genomic_DNA"/>
</dbReference>
<dbReference type="EnsemblMetazoa" id="ISCW020615-RA">
    <property type="protein sequence ID" value="ISCW020615-PA"/>
    <property type="gene ID" value="ISCW020615"/>
</dbReference>
<dbReference type="InterPro" id="IPR036259">
    <property type="entry name" value="MFS_trans_sf"/>
</dbReference>
<feature type="transmembrane region" description="Helical" evidence="1">
    <location>
        <begin position="92"/>
        <end position="116"/>
    </location>
</feature>
<dbReference type="HOGENOM" id="CLU_895945_0_0_1"/>
<keyword evidence="2" id="KW-0732">Signal</keyword>
<dbReference type="InterPro" id="IPR050327">
    <property type="entry name" value="Proton-linked_MCT"/>
</dbReference>
<protein>
    <submittedName>
        <fullName evidence="3 4">Monocarboxylate transporter, putative</fullName>
    </submittedName>
</protein>
<dbReference type="AlphaFoldDB" id="B7Q085"/>
<feature type="signal peptide" evidence="2">
    <location>
        <begin position="1"/>
        <end position="17"/>
    </location>
</feature>
<dbReference type="EMBL" id="ABJB010459823">
    <property type="status" value="NOT_ANNOTATED_CDS"/>
    <property type="molecule type" value="Genomic_DNA"/>
</dbReference>
<dbReference type="InterPro" id="IPR011701">
    <property type="entry name" value="MFS"/>
</dbReference>
<feature type="transmembrane region" description="Helical" evidence="1">
    <location>
        <begin position="154"/>
        <end position="175"/>
    </location>
</feature>
<dbReference type="GO" id="GO:0005886">
    <property type="term" value="C:plasma membrane"/>
    <property type="evidence" value="ECO:0000318"/>
    <property type="project" value="GO_Central"/>
</dbReference>
<organism>
    <name type="scientific">Ixodes scapularis</name>
    <name type="common">Black-legged tick</name>
    <name type="synonym">Deer tick</name>
    <dbReference type="NCBI Taxonomy" id="6945"/>
    <lineage>
        <taxon>Eukaryota</taxon>
        <taxon>Metazoa</taxon>
        <taxon>Ecdysozoa</taxon>
        <taxon>Arthropoda</taxon>
        <taxon>Chelicerata</taxon>
        <taxon>Arachnida</taxon>
        <taxon>Acari</taxon>
        <taxon>Parasitiformes</taxon>
        <taxon>Ixodida</taxon>
        <taxon>Ixodoidea</taxon>
        <taxon>Ixodidae</taxon>
        <taxon>Ixodinae</taxon>
        <taxon>Ixodes</taxon>
    </lineage>
</organism>
<feature type="non-terminal residue" evidence="3">
    <location>
        <position position="311"/>
    </location>
</feature>
<proteinExistence type="predicted"/>
<dbReference type="Gene3D" id="1.20.1250.20">
    <property type="entry name" value="MFS general substrate transporter like domains"/>
    <property type="match status" value="1"/>
</dbReference>
<evidence type="ECO:0000313" key="3">
    <source>
        <dbReference type="EMBL" id="EEC12257.1"/>
    </source>
</evidence>
<evidence type="ECO:0000313" key="4">
    <source>
        <dbReference type="EnsemblMetazoa" id="ISCW020615-PA"/>
    </source>
</evidence>
<keyword evidence="1" id="KW-0812">Transmembrane</keyword>
<keyword evidence="5" id="KW-1185">Reference proteome</keyword>
<sequence>WHVAVITFLILFVATVSLKNSGFILVGLMDEFDTDREHASWPTTVRVTFTLGAAILVGLLLRWFRARNVAIAGSVCLWIGIIAAAFPVDITWVTVAFAIHGFGMGVMYVTTALALFKYFDKYKSFANGLARAGETAAGIVFPPVFVFLQETYGFRGTLFIYGALALHATVLCVLLKEPPWTVRKPTLKAINKTDVFTTHSVNMANNQNEPPGSKSLHSSDLPDSVSHLLTIPELYTAGHPRDALFLGDGRVDNGFTADDVLRNASADLRCLWNRPRVSADNGDCPSVRLRRCSTLRSLLRLLLASQHSRNI</sequence>
<accession>B7Q085</accession>
<dbReference type="PANTHER" id="PTHR11360">
    <property type="entry name" value="MONOCARBOXYLATE TRANSPORTER"/>
    <property type="match status" value="1"/>
</dbReference>
<dbReference type="VEuPathDB" id="VectorBase:ISCW020615"/>
<evidence type="ECO:0000256" key="1">
    <source>
        <dbReference type="SAM" id="Phobius"/>
    </source>
</evidence>
<dbReference type="OrthoDB" id="6499973at2759"/>
<dbReference type="GO" id="GO:0008028">
    <property type="term" value="F:monocarboxylic acid transmembrane transporter activity"/>
    <property type="evidence" value="ECO:0000318"/>
    <property type="project" value="GO_Central"/>
</dbReference>
<dbReference type="PaxDb" id="6945-B7Q085"/>
<feature type="transmembrane region" description="Helical" evidence="1">
    <location>
        <begin position="128"/>
        <end position="148"/>
    </location>
</feature>
<dbReference type="VEuPathDB" id="VectorBase:ISCI020615"/>
<keyword evidence="1" id="KW-1133">Transmembrane helix</keyword>
<dbReference type="PANTHER" id="PTHR11360:SF303">
    <property type="entry name" value="MAJOR FACILITATOR SUPERFAMILY (MFS) PROFILE DOMAIN-CONTAINING PROTEIN"/>
    <property type="match status" value="1"/>
</dbReference>
<dbReference type="VEuPathDB" id="VectorBase:ISCP_010320"/>
<dbReference type="SUPFAM" id="SSF103473">
    <property type="entry name" value="MFS general substrate transporter"/>
    <property type="match status" value="1"/>
</dbReference>
<name>B7Q085_IXOSC</name>
<dbReference type="Proteomes" id="UP000001555">
    <property type="component" value="Unassembled WGS sequence"/>
</dbReference>
<feature type="transmembrane region" description="Helical" evidence="1">
    <location>
        <begin position="68"/>
        <end position="86"/>
    </location>
</feature>
<reference evidence="3 5" key="1">
    <citation type="submission" date="2008-03" db="EMBL/GenBank/DDBJ databases">
        <title>Annotation of Ixodes scapularis.</title>
        <authorList>
            <consortium name="Ixodes scapularis Genome Project Consortium"/>
            <person name="Caler E."/>
            <person name="Hannick L.I."/>
            <person name="Bidwell S."/>
            <person name="Joardar V."/>
            <person name="Thiagarajan M."/>
            <person name="Amedeo P."/>
            <person name="Galinsky K.J."/>
            <person name="Schobel S."/>
            <person name="Inman J."/>
            <person name="Hostetler J."/>
            <person name="Miller J."/>
            <person name="Hammond M."/>
            <person name="Megy K."/>
            <person name="Lawson D."/>
            <person name="Kodira C."/>
            <person name="Sutton G."/>
            <person name="Meyer J."/>
            <person name="Hill C.A."/>
            <person name="Birren B."/>
            <person name="Nene V."/>
            <person name="Collins F."/>
            <person name="Alarcon-Chaidez F."/>
            <person name="Wikel S."/>
            <person name="Strausberg R."/>
        </authorList>
    </citation>
    <scope>NUCLEOTIDE SEQUENCE [LARGE SCALE GENOMIC DNA]</scope>
    <source>
        <strain evidence="5">Wikel</strain>
        <strain evidence="3">Wikel colony</strain>
    </source>
</reference>
<dbReference type="Pfam" id="PF07690">
    <property type="entry name" value="MFS_1"/>
    <property type="match status" value="1"/>
</dbReference>
<keyword evidence="1" id="KW-0472">Membrane</keyword>
<dbReference type="FunFam" id="1.20.1250.20:FF:001091">
    <property type="entry name" value="Monocarboxylate transporter, putative"/>
    <property type="match status" value="1"/>
</dbReference>
<evidence type="ECO:0000313" key="5">
    <source>
        <dbReference type="Proteomes" id="UP000001555"/>
    </source>
</evidence>
<evidence type="ECO:0000256" key="2">
    <source>
        <dbReference type="SAM" id="SignalP"/>
    </source>
</evidence>
<feature type="transmembrane region" description="Helical" evidence="1">
    <location>
        <begin position="43"/>
        <end position="61"/>
    </location>
</feature>
<feature type="chain" id="PRO_5010959824" evidence="2">
    <location>
        <begin position="18"/>
        <end position="311"/>
    </location>
</feature>